<dbReference type="EMBL" id="JAPJZH010000009">
    <property type="protein sequence ID" value="MDA4846705.1"/>
    <property type="molecule type" value="Genomic_DNA"/>
</dbReference>
<dbReference type="RefSeq" id="WP_271090489.1">
    <property type="nucleotide sequence ID" value="NZ_JAPJZH010000009.1"/>
</dbReference>
<proteinExistence type="predicted"/>
<organism evidence="2 3">
    <name type="scientific">Hoeflea poritis</name>
    <dbReference type="NCBI Taxonomy" id="2993659"/>
    <lineage>
        <taxon>Bacteria</taxon>
        <taxon>Pseudomonadati</taxon>
        <taxon>Pseudomonadota</taxon>
        <taxon>Alphaproteobacteria</taxon>
        <taxon>Hyphomicrobiales</taxon>
        <taxon>Rhizobiaceae</taxon>
        <taxon>Hoeflea</taxon>
    </lineage>
</organism>
<keyword evidence="3" id="KW-1185">Reference proteome</keyword>
<evidence type="ECO:0000256" key="1">
    <source>
        <dbReference type="SAM" id="SignalP"/>
    </source>
</evidence>
<name>A0ABT4VRA2_9HYPH</name>
<comment type="caution">
    <text evidence="2">The sequence shown here is derived from an EMBL/GenBank/DDBJ whole genome shotgun (WGS) entry which is preliminary data.</text>
</comment>
<evidence type="ECO:0000313" key="2">
    <source>
        <dbReference type="EMBL" id="MDA4846705.1"/>
    </source>
</evidence>
<feature type="chain" id="PRO_5046980252" evidence="1">
    <location>
        <begin position="20"/>
        <end position="123"/>
    </location>
</feature>
<reference evidence="2" key="1">
    <citation type="submission" date="2022-11" db="EMBL/GenBank/DDBJ databases">
        <title>Hoeflea poritis sp. nov., isolated from scleractinian coral Porites lutea.</title>
        <authorList>
            <person name="Zhang G."/>
            <person name="Wei Q."/>
            <person name="Cai L."/>
        </authorList>
    </citation>
    <scope>NUCLEOTIDE SEQUENCE</scope>
    <source>
        <strain evidence="2">E7-10</strain>
    </source>
</reference>
<sequence>MNFGSFIAIGLFGAICVVAATDLPSPTLTDEGYERLVAYSDDHDRYGETFIGAARWLIEARICSENDLRESGGWTKSRTHRGLPVYFANCGGKSLEYRVYFNAVTLEFYGRARGFGAAVRLAG</sequence>
<evidence type="ECO:0000313" key="3">
    <source>
        <dbReference type="Proteomes" id="UP001148313"/>
    </source>
</evidence>
<feature type="signal peptide" evidence="1">
    <location>
        <begin position="1"/>
        <end position="19"/>
    </location>
</feature>
<gene>
    <name evidence="2" type="ORF">OOZ53_15190</name>
</gene>
<protein>
    <submittedName>
        <fullName evidence="2">Uncharacterized protein</fullName>
    </submittedName>
</protein>
<accession>A0ABT4VRA2</accession>
<keyword evidence="1" id="KW-0732">Signal</keyword>
<dbReference type="Proteomes" id="UP001148313">
    <property type="component" value="Unassembled WGS sequence"/>
</dbReference>